<keyword evidence="3" id="KW-0221">Differentiation</keyword>
<proteinExistence type="inferred from homology"/>
<reference evidence="5" key="1">
    <citation type="submission" date="2024-03" db="EMBL/GenBank/DDBJ databases">
        <title>WGS assembly of Saponaria officinalis var. Norfolk2.</title>
        <authorList>
            <person name="Jenkins J."/>
            <person name="Shu S."/>
            <person name="Grimwood J."/>
            <person name="Barry K."/>
            <person name="Goodstein D."/>
            <person name="Schmutz J."/>
            <person name="Leebens-Mack J."/>
            <person name="Osbourn A."/>
        </authorList>
    </citation>
    <scope>NUCLEOTIDE SEQUENCE [LARGE SCALE GENOMIC DNA]</scope>
    <source>
        <strain evidence="5">JIC</strain>
    </source>
</reference>
<evidence type="ECO:0000256" key="3">
    <source>
        <dbReference type="ARBA" id="ARBA00022782"/>
    </source>
</evidence>
<dbReference type="EMBL" id="JBDFQZ010000002">
    <property type="protein sequence ID" value="KAK9750553.1"/>
    <property type="molecule type" value="Genomic_DNA"/>
</dbReference>
<sequence length="96" mass="11425">MVLKKSCIFALILWFLITLFFISRNHFHTTHIQHLNSVNRKIIIPSKKLFDFTPFNVPHNDHRHQSHSPPYNEDEIDHRYGVQKRLVPTGPNPLHH</sequence>
<dbReference type="GO" id="GO:0030154">
    <property type="term" value="P:cell differentiation"/>
    <property type="evidence" value="ECO:0007669"/>
    <property type="project" value="UniProtKB-KW"/>
</dbReference>
<dbReference type="PANTHER" id="PTHR34359:SF24">
    <property type="entry name" value="INACTIVE PROTEIN FON2 SPARE1"/>
    <property type="match status" value="1"/>
</dbReference>
<dbReference type="PANTHER" id="PTHR34359">
    <property type="entry name" value="CLAVATA3/ESR (CLE)-RELATED PROTEIN 10"/>
    <property type="match status" value="1"/>
</dbReference>
<keyword evidence="4" id="KW-0379">Hydroxylation</keyword>
<comment type="similarity">
    <text evidence="1">Belongs to the CLV3/ESR signal peptide family.</text>
</comment>
<comment type="caution">
    <text evidence="5">The sequence shown here is derived from an EMBL/GenBank/DDBJ whole genome shotgun (WGS) entry which is preliminary data.</text>
</comment>
<dbReference type="AlphaFoldDB" id="A0AAW1MNE3"/>
<evidence type="ECO:0000313" key="5">
    <source>
        <dbReference type="EMBL" id="KAK9750553.1"/>
    </source>
</evidence>
<evidence type="ECO:0000256" key="1">
    <source>
        <dbReference type="ARBA" id="ARBA00005416"/>
    </source>
</evidence>
<accession>A0AAW1MNE3</accession>
<keyword evidence="6" id="KW-1185">Reference proteome</keyword>
<gene>
    <name evidence="5" type="ORF">RND81_02G205000</name>
</gene>
<organism evidence="5 6">
    <name type="scientific">Saponaria officinalis</name>
    <name type="common">Common soapwort</name>
    <name type="synonym">Lychnis saponaria</name>
    <dbReference type="NCBI Taxonomy" id="3572"/>
    <lineage>
        <taxon>Eukaryota</taxon>
        <taxon>Viridiplantae</taxon>
        <taxon>Streptophyta</taxon>
        <taxon>Embryophyta</taxon>
        <taxon>Tracheophyta</taxon>
        <taxon>Spermatophyta</taxon>
        <taxon>Magnoliopsida</taxon>
        <taxon>eudicotyledons</taxon>
        <taxon>Gunneridae</taxon>
        <taxon>Pentapetalae</taxon>
        <taxon>Caryophyllales</taxon>
        <taxon>Caryophyllaceae</taxon>
        <taxon>Caryophylleae</taxon>
        <taxon>Saponaria</taxon>
    </lineage>
</organism>
<keyword evidence="2" id="KW-0217">Developmental protein</keyword>
<dbReference type="Proteomes" id="UP001443914">
    <property type="component" value="Unassembled WGS sequence"/>
</dbReference>
<protein>
    <submittedName>
        <fullName evidence="5">Uncharacterized protein</fullName>
    </submittedName>
</protein>
<evidence type="ECO:0000256" key="4">
    <source>
        <dbReference type="ARBA" id="ARBA00023278"/>
    </source>
</evidence>
<dbReference type="InterPro" id="IPR039618">
    <property type="entry name" value="CLE9-13"/>
</dbReference>
<evidence type="ECO:0000313" key="6">
    <source>
        <dbReference type="Proteomes" id="UP001443914"/>
    </source>
</evidence>
<evidence type="ECO:0000256" key="2">
    <source>
        <dbReference type="ARBA" id="ARBA00022473"/>
    </source>
</evidence>
<name>A0AAW1MNE3_SAPOF</name>